<dbReference type="HOGENOM" id="CLU_1049843_0_0_1"/>
<name>M7T232_EUTLA</name>
<dbReference type="EMBL" id="KB707151">
    <property type="protein sequence ID" value="EMR63881.1"/>
    <property type="molecule type" value="Genomic_DNA"/>
</dbReference>
<dbReference type="OMA" id="HINAPEH"/>
<dbReference type="SUPFAM" id="SSF54928">
    <property type="entry name" value="RNA-binding domain, RBD"/>
    <property type="match status" value="2"/>
</dbReference>
<proteinExistence type="predicted"/>
<protein>
    <recommendedName>
        <fullName evidence="4">RRM domain-containing protein</fullName>
    </recommendedName>
</protein>
<evidence type="ECO:0000313" key="3">
    <source>
        <dbReference type="Proteomes" id="UP000012174"/>
    </source>
</evidence>
<dbReference type="Proteomes" id="UP000012174">
    <property type="component" value="Unassembled WGS sequence"/>
</dbReference>
<accession>M7T232</accession>
<evidence type="ECO:0000256" key="1">
    <source>
        <dbReference type="SAM" id="MobiDB-lite"/>
    </source>
</evidence>
<evidence type="ECO:0008006" key="4">
    <source>
        <dbReference type="Google" id="ProtNLM"/>
    </source>
</evidence>
<organism evidence="2 3">
    <name type="scientific">Eutypa lata (strain UCR-EL1)</name>
    <name type="common">Grapevine dieback disease fungus</name>
    <name type="synonym">Eutypa armeniacae</name>
    <dbReference type="NCBI Taxonomy" id="1287681"/>
    <lineage>
        <taxon>Eukaryota</taxon>
        <taxon>Fungi</taxon>
        <taxon>Dikarya</taxon>
        <taxon>Ascomycota</taxon>
        <taxon>Pezizomycotina</taxon>
        <taxon>Sordariomycetes</taxon>
        <taxon>Xylariomycetidae</taxon>
        <taxon>Xylariales</taxon>
        <taxon>Diatrypaceae</taxon>
        <taxon>Eutypa</taxon>
    </lineage>
</organism>
<feature type="compositionally biased region" description="Low complexity" evidence="1">
    <location>
        <begin position="16"/>
        <end position="26"/>
    </location>
</feature>
<dbReference type="InterPro" id="IPR035979">
    <property type="entry name" value="RBD_domain_sf"/>
</dbReference>
<gene>
    <name evidence="2" type="ORF">UCREL1_9168</name>
</gene>
<dbReference type="KEGG" id="ela:UCREL1_9168"/>
<evidence type="ECO:0000313" key="2">
    <source>
        <dbReference type="EMBL" id="EMR63881.1"/>
    </source>
</evidence>
<sequence>MFRVSKLMQACGNRLTQSQSSDTSTSPKLLPQSTSVANYPLRSGIQPTEAQSIQQVSANYYGNPKKLDTIPEEITEAENTSVFVTNLPPDCTVTDVLSRMHGIGKIWACNTCAPTEEYLTSAMKIVFWDLAGRERLIALSKTGTFYVGSYHPEVRLNRFRTASRPWSQVSRVVGISGPTGIVNLAYLEELFSSFGFFWEADYFVVVSEVGDIRVAEYAFASYLAQAETAMNCLKKHISAGHGSPGEDAYWARVNVYWGRDPCEER</sequence>
<dbReference type="AlphaFoldDB" id="M7T232"/>
<dbReference type="GO" id="GO:0003676">
    <property type="term" value="F:nucleic acid binding"/>
    <property type="evidence" value="ECO:0007669"/>
    <property type="project" value="InterPro"/>
</dbReference>
<reference evidence="3" key="1">
    <citation type="journal article" date="2013" name="Genome Announc.">
        <title>Draft genome sequence of the grapevine dieback fungus Eutypa lata UCR-EL1.</title>
        <authorList>
            <person name="Blanco-Ulate B."/>
            <person name="Rolshausen P.E."/>
            <person name="Cantu D."/>
        </authorList>
    </citation>
    <scope>NUCLEOTIDE SEQUENCE [LARGE SCALE GENOMIC DNA]</scope>
    <source>
        <strain evidence="3">UCR-EL1</strain>
    </source>
</reference>
<dbReference type="OrthoDB" id="3508416at2759"/>
<keyword evidence="3" id="KW-1185">Reference proteome</keyword>
<feature type="region of interest" description="Disordered" evidence="1">
    <location>
        <begin position="13"/>
        <end position="32"/>
    </location>
</feature>